<keyword evidence="1" id="KW-0812">Transmembrane</keyword>
<evidence type="ECO:0000313" key="2">
    <source>
        <dbReference type="EMBL" id="PTX43529.1"/>
    </source>
</evidence>
<dbReference type="RefSeq" id="WP_156067619.1">
    <property type="nucleotide sequence ID" value="NZ_QBKQ01000002.1"/>
</dbReference>
<dbReference type="AlphaFoldDB" id="A0A2T6AI98"/>
<proteinExistence type="predicted"/>
<keyword evidence="1" id="KW-0472">Membrane</keyword>
<protein>
    <submittedName>
        <fullName evidence="2">Uncharacterized protein</fullName>
    </submittedName>
</protein>
<keyword evidence="1" id="KW-1133">Transmembrane helix</keyword>
<organism evidence="2 3">
    <name type="scientific">Christiangramia gaetbulicola</name>
    <dbReference type="NCBI Taxonomy" id="703340"/>
    <lineage>
        <taxon>Bacteria</taxon>
        <taxon>Pseudomonadati</taxon>
        <taxon>Bacteroidota</taxon>
        <taxon>Flavobacteriia</taxon>
        <taxon>Flavobacteriales</taxon>
        <taxon>Flavobacteriaceae</taxon>
        <taxon>Christiangramia</taxon>
    </lineage>
</organism>
<gene>
    <name evidence="2" type="ORF">C8P64_2057</name>
</gene>
<evidence type="ECO:0000256" key="1">
    <source>
        <dbReference type="SAM" id="Phobius"/>
    </source>
</evidence>
<comment type="caution">
    <text evidence="2">The sequence shown here is derived from an EMBL/GenBank/DDBJ whole genome shotgun (WGS) entry which is preliminary data.</text>
</comment>
<keyword evidence="3" id="KW-1185">Reference proteome</keyword>
<accession>A0A2T6AI98</accession>
<dbReference type="EMBL" id="QBKQ01000002">
    <property type="protein sequence ID" value="PTX43529.1"/>
    <property type="molecule type" value="Genomic_DNA"/>
</dbReference>
<name>A0A2T6AI98_9FLAO</name>
<reference evidence="2 3" key="1">
    <citation type="submission" date="2018-04" db="EMBL/GenBank/DDBJ databases">
        <title>Genomic Encyclopedia of Archaeal and Bacterial Type Strains, Phase II (KMG-II): from individual species to whole genera.</title>
        <authorList>
            <person name="Goeker M."/>
        </authorList>
    </citation>
    <scope>NUCLEOTIDE SEQUENCE [LARGE SCALE GENOMIC DNA]</scope>
    <source>
        <strain evidence="2 3">DSM 23082</strain>
    </source>
</reference>
<sequence>MVNILIGSLCIIAGIILIIIYIKLVRENKRGSTIKLLGAGIGALLIGIYLIKEEIN</sequence>
<feature type="transmembrane region" description="Helical" evidence="1">
    <location>
        <begin position="34"/>
        <end position="51"/>
    </location>
</feature>
<feature type="transmembrane region" description="Helical" evidence="1">
    <location>
        <begin position="6"/>
        <end position="22"/>
    </location>
</feature>
<evidence type="ECO:0000313" key="3">
    <source>
        <dbReference type="Proteomes" id="UP000244174"/>
    </source>
</evidence>
<dbReference type="Proteomes" id="UP000244174">
    <property type="component" value="Unassembled WGS sequence"/>
</dbReference>